<dbReference type="Gene3D" id="2.30.29.30">
    <property type="entry name" value="Pleckstrin-homology domain (PH domain)/Phosphotyrosine-binding domain (PTB)"/>
    <property type="match status" value="1"/>
</dbReference>
<dbReference type="VEuPathDB" id="FungiDB:H257_01718"/>
<sequence length="316" mass="35006">MSLPAAACPTPPEIEGYLYKMKRKSGINLTGSWNKRWFYVDSKRKEFGYAASNTQPIMKSASLDSTTKRHGLHASTNLSIGSIFLDDITAIVVFDDYCFQVESKHRKFFLKGESKAGAAVWVKTLEAYRSQFIAYEKYVASTPIHTTPPPKAAAAESKSNNGSFSKSTPSSLPSQTPAEAKKDKAAARKTNQRADEKQSQRRAKEAKTSDSSSSGSLALFRHTVHRCLTKRMAIPCVNHSLSVLDRVPQSLDRARSRAYSYLYQLQNSATSTSPDLSLSIMSTTSFNSSTWRGMRSFCIIVFASSLVHILTPHEHV</sequence>
<evidence type="ECO:0000256" key="1">
    <source>
        <dbReference type="SAM" id="MobiDB-lite"/>
    </source>
</evidence>
<dbReference type="InterPro" id="IPR011993">
    <property type="entry name" value="PH-like_dom_sf"/>
</dbReference>
<evidence type="ECO:0000313" key="3">
    <source>
        <dbReference type="EMBL" id="RHY12515.1"/>
    </source>
</evidence>
<feature type="domain" description="PH" evidence="2">
    <location>
        <begin position="11"/>
        <end position="130"/>
    </location>
</feature>
<protein>
    <recommendedName>
        <fullName evidence="2">PH domain-containing protein</fullName>
    </recommendedName>
</protein>
<gene>
    <name evidence="3" type="ORF">DYB36_000478</name>
</gene>
<feature type="compositionally biased region" description="Basic and acidic residues" evidence="1">
    <location>
        <begin position="179"/>
        <end position="208"/>
    </location>
</feature>
<accession>A0A397B1X3</accession>
<dbReference type="Proteomes" id="UP000265427">
    <property type="component" value="Unassembled WGS sequence"/>
</dbReference>
<dbReference type="InterPro" id="IPR001849">
    <property type="entry name" value="PH_domain"/>
</dbReference>
<comment type="caution">
    <text evidence="3">The sequence shown here is derived from an EMBL/GenBank/DDBJ whole genome shotgun (WGS) entry which is preliminary data.</text>
</comment>
<feature type="region of interest" description="Disordered" evidence="1">
    <location>
        <begin position="145"/>
        <end position="214"/>
    </location>
</feature>
<evidence type="ECO:0000259" key="2">
    <source>
        <dbReference type="PROSITE" id="PS50003"/>
    </source>
</evidence>
<name>A0A397B1X3_APHAT</name>
<dbReference type="EMBL" id="QUSZ01004837">
    <property type="protein sequence ID" value="RHY12515.1"/>
    <property type="molecule type" value="Genomic_DNA"/>
</dbReference>
<feature type="compositionally biased region" description="Low complexity" evidence="1">
    <location>
        <begin position="163"/>
        <end position="178"/>
    </location>
</feature>
<organism evidence="3 4">
    <name type="scientific">Aphanomyces astaci</name>
    <name type="common">Crayfish plague agent</name>
    <dbReference type="NCBI Taxonomy" id="112090"/>
    <lineage>
        <taxon>Eukaryota</taxon>
        <taxon>Sar</taxon>
        <taxon>Stramenopiles</taxon>
        <taxon>Oomycota</taxon>
        <taxon>Saprolegniomycetes</taxon>
        <taxon>Saprolegniales</taxon>
        <taxon>Verrucalvaceae</taxon>
        <taxon>Aphanomyces</taxon>
    </lineage>
</organism>
<evidence type="ECO:0000313" key="4">
    <source>
        <dbReference type="Proteomes" id="UP000265427"/>
    </source>
</evidence>
<dbReference type="PROSITE" id="PS50003">
    <property type="entry name" value="PH_DOMAIN"/>
    <property type="match status" value="1"/>
</dbReference>
<dbReference type="SMART" id="SM00233">
    <property type="entry name" value="PH"/>
    <property type="match status" value="1"/>
</dbReference>
<dbReference type="SUPFAM" id="SSF50729">
    <property type="entry name" value="PH domain-like"/>
    <property type="match status" value="1"/>
</dbReference>
<proteinExistence type="predicted"/>
<dbReference type="AlphaFoldDB" id="A0A397B1X3"/>
<reference evidence="3 4" key="1">
    <citation type="submission" date="2018-08" db="EMBL/GenBank/DDBJ databases">
        <title>Aphanomyces genome sequencing and annotation.</title>
        <authorList>
            <person name="Minardi D."/>
            <person name="Oidtmann B."/>
            <person name="Van Der Giezen M."/>
            <person name="Studholme D.J."/>
        </authorList>
    </citation>
    <scope>NUCLEOTIDE SEQUENCE [LARGE SCALE GENOMIC DNA]</scope>
    <source>
        <strain evidence="3 4">Kv</strain>
    </source>
</reference>